<dbReference type="InterPro" id="IPR029063">
    <property type="entry name" value="SAM-dependent_MTases_sf"/>
</dbReference>
<dbReference type="CDD" id="cd02440">
    <property type="entry name" value="AdoMet_MTases"/>
    <property type="match status" value="1"/>
</dbReference>
<dbReference type="EMBL" id="CP029788">
    <property type="protein sequence ID" value="AWT47240.1"/>
    <property type="molecule type" value="Genomic_DNA"/>
</dbReference>
<organism evidence="1 2">
    <name type="scientific">Streptomyces actuosus</name>
    <dbReference type="NCBI Taxonomy" id="1885"/>
    <lineage>
        <taxon>Bacteria</taxon>
        <taxon>Bacillati</taxon>
        <taxon>Actinomycetota</taxon>
        <taxon>Actinomycetes</taxon>
        <taxon>Kitasatosporales</taxon>
        <taxon>Streptomycetaceae</taxon>
        <taxon>Streptomyces</taxon>
    </lineage>
</organism>
<dbReference type="OrthoDB" id="4222224at2"/>
<dbReference type="AlphaFoldDB" id="A0A2U9PBN5"/>
<accession>A0A2U9PBN5</accession>
<gene>
    <name evidence="1" type="ORF">DMT42_36670</name>
</gene>
<dbReference type="Gene3D" id="3.40.50.150">
    <property type="entry name" value="Vaccinia Virus protein VP39"/>
    <property type="match status" value="1"/>
</dbReference>
<dbReference type="RefSeq" id="WP_110635457.1">
    <property type="nucleotide sequence ID" value="NZ_CP029788.1"/>
</dbReference>
<evidence type="ECO:0000313" key="2">
    <source>
        <dbReference type="Proteomes" id="UP000247634"/>
    </source>
</evidence>
<dbReference type="KEGG" id="sact:DMT42_36670"/>
<dbReference type="Proteomes" id="UP000247634">
    <property type="component" value="Chromosome"/>
</dbReference>
<protein>
    <recommendedName>
        <fullName evidence="3">SAM-dependent methyltransferase</fullName>
    </recommendedName>
</protein>
<sequence>MTGTGLLAAPEPALRPALHPLSAEYLDDFYRDGGGACAIMSVAHFPDEVLAFLQLECLAAFQAVVAERCDAVVELGCFDGRALEVARAAGIPYCGVDINGTAVAALRERIRDEGLDAQATTLVGDAQESVRWSAQVPGRRPLIVLPFNLLGNLPDPRRALTGLRALGGTILISVFNEQPRTTAVRRAYYARCVTGLAEPAQGRYGGAVFRGARGFCSESFSAPALHRLLRECGLVIRSQTANRLGRSLTVRGA</sequence>
<proteinExistence type="predicted"/>
<evidence type="ECO:0000313" key="1">
    <source>
        <dbReference type="EMBL" id="AWT47240.1"/>
    </source>
</evidence>
<evidence type="ECO:0008006" key="3">
    <source>
        <dbReference type="Google" id="ProtNLM"/>
    </source>
</evidence>
<dbReference type="SUPFAM" id="SSF53335">
    <property type="entry name" value="S-adenosyl-L-methionine-dependent methyltransferases"/>
    <property type="match status" value="1"/>
</dbReference>
<dbReference type="Pfam" id="PF13489">
    <property type="entry name" value="Methyltransf_23"/>
    <property type="match status" value="1"/>
</dbReference>
<keyword evidence="2" id="KW-1185">Reference proteome</keyword>
<name>A0A2U9PBN5_STRAS</name>
<reference evidence="1 2" key="1">
    <citation type="submission" date="2018-06" db="EMBL/GenBank/DDBJ databases">
        <title>The complete genome sequence of a nosiheptide producer Streptomyces actuosus ATCC 25421: deducing the ability of producing a new class III lantibiotics.</title>
        <authorList>
            <person name="Liu W."/>
            <person name="Sun F."/>
            <person name="Hu Y."/>
        </authorList>
    </citation>
    <scope>NUCLEOTIDE SEQUENCE [LARGE SCALE GENOMIC DNA]</scope>
    <source>
        <strain evidence="1 2">ATCC 25421</strain>
    </source>
</reference>